<keyword evidence="3" id="KW-1185">Reference proteome</keyword>
<dbReference type="RefSeq" id="WP_103926852.1">
    <property type="nucleotide sequence ID" value="NZ_FNVR01000077.1"/>
</dbReference>
<accession>A0A1H6AVN1</accession>
<dbReference type="EMBL" id="FNVR01000077">
    <property type="protein sequence ID" value="SEG52659.1"/>
    <property type="molecule type" value="Genomic_DNA"/>
</dbReference>
<evidence type="ECO:0000313" key="3">
    <source>
        <dbReference type="Proteomes" id="UP000236736"/>
    </source>
</evidence>
<gene>
    <name evidence="2" type="ORF">SAMN03080598_04338</name>
</gene>
<keyword evidence="1" id="KW-0472">Membrane</keyword>
<keyword evidence="1" id="KW-0812">Transmembrane</keyword>
<evidence type="ECO:0000313" key="2">
    <source>
        <dbReference type="EMBL" id="SEG52659.1"/>
    </source>
</evidence>
<keyword evidence="1" id="KW-1133">Transmembrane helix</keyword>
<dbReference type="STRING" id="1120964.GCA_001313265_07995"/>
<name>A0A1H6AVN1_9BACT</name>
<evidence type="ECO:0008006" key="4">
    <source>
        <dbReference type="Google" id="ProtNLM"/>
    </source>
</evidence>
<dbReference type="OrthoDB" id="680205at2"/>
<evidence type="ECO:0000256" key="1">
    <source>
        <dbReference type="SAM" id="Phobius"/>
    </source>
</evidence>
<dbReference type="AlphaFoldDB" id="A0A1H6AVN1"/>
<reference evidence="3" key="1">
    <citation type="submission" date="2016-10" db="EMBL/GenBank/DDBJ databases">
        <authorList>
            <person name="Varghese N."/>
            <person name="Submissions S."/>
        </authorList>
    </citation>
    <scope>NUCLEOTIDE SEQUENCE [LARGE SCALE GENOMIC DNA]</scope>
    <source>
        <strain evidence="3">DSM 17298</strain>
    </source>
</reference>
<feature type="transmembrane region" description="Helical" evidence="1">
    <location>
        <begin position="105"/>
        <end position="125"/>
    </location>
</feature>
<sequence>MRFILIIGGIFFIYLFVIGINKTNKELETYTNGVLVEMKITEILGACIGTKSKNHMKVSYEGNTFIKKIPSDYCNDHFIGELVVLKYKKGSDVILLPNENPYFDLFSSFSFGILGLLIIIWFGLLKKSVHRYNIKEKSKN</sequence>
<organism evidence="2 3">
    <name type="scientific">Algoriphagus boritolerans DSM 17298 = JCM 18970</name>
    <dbReference type="NCBI Taxonomy" id="1120964"/>
    <lineage>
        <taxon>Bacteria</taxon>
        <taxon>Pseudomonadati</taxon>
        <taxon>Bacteroidota</taxon>
        <taxon>Cytophagia</taxon>
        <taxon>Cytophagales</taxon>
        <taxon>Cyclobacteriaceae</taxon>
        <taxon>Algoriphagus</taxon>
    </lineage>
</organism>
<protein>
    <recommendedName>
        <fullName evidence="4">DUF3592 domain-containing protein</fullName>
    </recommendedName>
</protein>
<proteinExistence type="predicted"/>
<dbReference type="Proteomes" id="UP000236736">
    <property type="component" value="Unassembled WGS sequence"/>
</dbReference>